<keyword evidence="2" id="KW-0812">Transmembrane</keyword>
<dbReference type="EMBL" id="GL349472">
    <property type="protein sequence ID" value="KNC52439.1"/>
    <property type="molecule type" value="Genomic_DNA"/>
</dbReference>
<keyword evidence="4" id="KW-1185">Reference proteome</keyword>
<reference evidence="3 4" key="1">
    <citation type="submission" date="2010-05" db="EMBL/GenBank/DDBJ databases">
        <title>The Genome Sequence of Thecamonas trahens ATCC 50062.</title>
        <authorList>
            <consortium name="The Broad Institute Genome Sequencing Platform"/>
            <person name="Russ C."/>
            <person name="Cuomo C."/>
            <person name="Shea T."/>
            <person name="Young S.K."/>
            <person name="Zeng Q."/>
            <person name="Koehrsen M."/>
            <person name="Haas B."/>
            <person name="Borodovsky M."/>
            <person name="Guigo R."/>
            <person name="Alvarado L."/>
            <person name="Berlin A."/>
            <person name="Bochicchio J."/>
            <person name="Borenstein D."/>
            <person name="Chapman S."/>
            <person name="Chen Z."/>
            <person name="Freedman E."/>
            <person name="Gellesch M."/>
            <person name="Goldberg J."/>
            <person name="Griggs A."/>
            <person name="Gujja S."/>
            <person name="Heilman E."/>
            <person name="Heiman D."/>
            <person name="Hepburn T."/>
            <person name="Howarth C."/>
            <person name="Jen D."/>
            <person name="Larson L."/>
            <person name="Mehta T."/>
            <person name="Park D."/>
            <person name="Pearson M."/>
            <person name="Roberts A."/>
            <person name="Saif S."/>
            <person name="Shenoy N."/>
            <person name="Sisk P."/>
            <person name="Stolte C."/>
            <person name="Sykes S."/>
            <person name="Thomson T."/>
            <person name="Walk T."/>
            <person name="White J."/>
            <person name="Yandava C."/>
            <person name="Burger G."/>
            <person name="Gray M.W."/>
            <person name="Holland P.W.H."/>
            <person name="King N."/>
            <person name="Lang F.B.F."/>
            <person name="Roger A.J."/>
            <person name="Ruiz-Trillo I."/>
            <person name="Lander E."/>
            <person name="Nusbaum C."/>
        </authorList>
    </citation>
    <scope>NUCLEOTIDE SEQUENCE [LARGE SCALE GENOMIC DNA]</scope>
    <source>
        <strain evidence="3 4">ATCC 50062</strain>
    </source>
</reference>
<evidence type="ECO:0000313" key="3">
    <source>
        <dbReference type="EMBL" id="KNC52439.1"/>
    </source>
</evidence>
<dbReference type="GeneID" id="25567118"/>
<evidence type="ECO:0000313" key="4">
    <source>
        <dbReference type="Proteomes" id="UP000054408"/>
    </source>
</evidence>
<dbReference type="Proteomes" id="UP000054408">
    <property type="component" value="Unassembled WGS sequence"/>
</dbReference>
<keyword evidence="2" id="KW-0472">Membrane</keyword>
<feature type="compositionally biased region" description="Basic residues" evidence="1">
    <location>
        <begin position="302"/>
        <end position="315"/>
    </location>
</feature>
<proteinExistence type="predicted"/>
<accession>A0A0L0DJ58</accession>
<keyword evidence="2" id="KW-1133">Transmembrane helix</keyword>
<feature type="transmembrane region" description="Helical" evidence="2">
    <location>
        <begin position="20"/>
        <end position="42"/>
    </location>
</feature>
<feature type="region of interest" description="Disordered" evidence="1">
    <location>
        <begin position="285"/>
        <end position="321"/>
    </location>
</feature>
<sequence>MGGMSDEDDGEDETKRNVIIMIISVAAAMVVALFALVVILACRSSAKWDADDEARFGPIDRKHRRRKSSRTRTAAGPVSYGVDGAGVRPGDEDDLGEVECCPCLGEASCGTPECSGCACSRPTNPCPGACDSCPACCACRCGRCGERISACCGQAWDGVASCWTASWRGLAACWHATWCCCYGYDDDVDEYFCVSPFAGCSCGCCPCCERAAAAIRNGCYATGASCSRFWSSAFRSFVSCTTACCSDRTKASCATFWSCAWCPCACCKLDESYDDDYGYDDESGRYSSVLDESSSSDDGEKKKKKKKKKKSKRKGHSESSELPEYYDEYDTDFADHVL</sequence>
<name>A0A0L0DJ58_THETB</name>
<gene>
    <name evidence="3" type="ORF">AMSG_08418</name>
</gene>
<protein>
    <submittedName>
        <fullName evidence="3">Uncharacterized protein</fullName>
    </submittedName>
</protein>
<evidence type="ECO:0000256" key="2">
    <source>
        <dbReference type="SAM" id="Phobius"/>
    </source>
</evidence>
<organism evidence="3 4">
    <name type="scientific">Thecamonas trahens ATCC 50062</name>
    <dbReference type="NCBI Taxonomy" id="461836"/>
    <lineage>
        <taxon>Eukaryota</taxon>
        <taxon>Apusozoa</taxon>
        <taxon>Apusomonadida</taxon>
        <taxon>Apusomonadidae</taxon>
        <taxon>Thecamonas</taxon>
    </lineage>
</organism>
<dbReference type="AlphaFoldDB" id="A0A0L0DJ58"/>
<dbReference type="RefSeq" id="XP_013755480.1">
    <property type="nucleotide sequence ID" value="XM_013900026.1"/>
</dbReference>
<evidence type="ECO:0000256" key="1">
    <source>
        <dbReference type="SAM" id="MobiDB-lite"/>
    </source>
</evidence>